<dbReference type="SUPFAM" id="SSF48452">
    <property type="entry name" value="TPR-like"/>
    <property type="match status" value="1"/>
</dbReference>
<keyword evidence="3" id="KW-0547">Nucleotide-binding</keyword>
<dbReference type="PANTHER" id="PTHR24353">
    <property type="entry name" value="CYCLIC NUCLEOTIDE-DEPENDENT PROTEIN KINASE"/>
    <property type="match status" value="1"/>
</dbReference>
<keyword evidence="9" id="KW-1185">Reference proteome</keyword>
<keyword evidence="4" id="KW-0418">Kinase</keyword>
<dbReference type="GO" id="GO:0005524">
    <property type="term" value="F:ATP binding"/>
    <property type="evidence" value="ECO:0007669"/>
    <property type="project" value="UniProtKB-KW"/>
</dbReference>
<comment type="caution">
    <text evidence="8">The sequence shown here is derived from an EMBL/GenBank/DDBJ whole genome shotgun (WGS) entry which is preliminary data.</text>
</comment>
<dbReference type="Gene3D" id="1.25.40.10">
    <property type="entry name" value="Tetratricopeptide repeat domain"/>
    <property type="match status" value="1"/>
</dbReference>
<dbReference type="InterPro" id="IPR011990">
    <property type="entry name" value="TPR-like_helical_dom_sf"/>
</dbReference>
<sequence length="668" mass="75006">MSSFPQALSDAKECIRLSKGSNVKGYYRQTKALVGMGLYNDAIEGLEEAMESRGGEGSQDVTEKAELKKLYDNVKARKKVFDKKVASGELEKFKVKSIKTDGRKPSVKEFEFLRELGTGNFTRIVEAKHKETGEVFAVKVVEKKQVENIKRRHPNVHNEIQMEKRVLSKLCHPLVVTLYHTFQDYNALYYLMDFCGGAEMWTNIMYNAKLTGAYPSLTKFWMAELVEVLDYIHGEGIVHRDLKPENLMVGSDGHLKIIDFGTAKDLVETDLNGPEFVGTPEFMSPECVEPEERIGAGRDFSSIKNHPYFSAYPSLPDLPKKPAETVPSLRDLATRAVAEQAIVSSLDPSASDPGSGGSDDMLRMNKVDRERVMHFLDRLQKLQEPRVLRRFYGSTMEAKMSRVRPMTRDFLGLTSERESQYDRPIDFVQITPLNDIDKMKNIIKAVNKKRPRFAVVTGKVPDAGIRKVCAKISETVPFVMSDGSDFYVFYAGGIQGIVICGELVVNPDADKVKYESMMSFLSQELEQSRMCQHHTYVFTDVDTRRLPISFFEKVSKSRVCAIMGPSEAGTTASGMSKFTDVEYTRKFVLDQEGKPVPMDVDEKKAAGADNVYPEEEDSDVDSDGYNMVDEDSNVQVITTAPGANVIATDHELKWTIANMEEEAAAVQK</sequence>
<gene>
    <name evidence="8" type="ORF">TrRE_jg8375</name>
</gene>
<proteinExistence type="predicted"/>
<evidence type="ECO:0000256" key="4">
    <source>
        <dbReference type="ARBA" id="ARBA00022777"/>
    </source>
</evidence>
<dbReference type="Proteomes" id="UP001165082">
    <property type="component" value="Unassembled WGS sequence"/>
</dbReference>
<dbReference type="FunFam" id="3.30.200.20:FF:000042">
    <property type="entry name" value="Aurora kinase A"/>
    <property type="match status" value="1"/>
</dbReference>
<dbReference type="EMBL" id="BRXZ01002092">
    <property type="protein sequence ID" value="GMH54302.1"/>
    <property type="molecule type" value="Genomic_DNA"/>
</dbReference>
<dbReference type="PROSITE" id="PS00108">
    <property type="entry name" value="PROTEIN_KINASE_ST"/>
    <property type="match status" value="1"/>
</dbReference>
<organism evidence="8 9">
    <name type="scientific">Triparma retinervis</name>
    <dbReference type="NCBI Taxonomy" id="2557542"/>
    <lineage>
        <taxon>Eukaryota</taxon>
        <taxon>Sar</taxon>
        <taxon>Stramenopiles</taxon>
        <taxon>Ochrophyta</taxon>
        <taxon>Bolidophyceae</taxon>
        <taxon>Parmales</taxon>
        <taxon>Triparmaceae</taxon>
        <taxon>Triparma</taxon>
    </lineage>
</organism>
<accession>A0A9W7DTI4</accession>
<keyword evidence="5" id="KW-0067">ATP-binding</keyword>
<dbReference type="Gene3D" id="1.10.510.10">
    <property type="entry name" value="Transferase(Phosphotransferase) domain 1"/>
    <property type="match status" value="1"/>
</dbReference>
<evidence type="ECO:0000256" key="5">
    <source>
        <dbReference type="ARBA" id="ARBA00022840"/>
    </source>
</evidence>
<reference evidence="8" key="1">
    <citation type="submission" date="2022-07" db="EMBL/GenBank/DDBJ databases">
        <title>Genome analysis of Parmales, a sister group of diatoms, reveals the evolutionary specialization of diatoms from phago-mixotrophs to photoautotrophs.</title>
        <authorList>
            <person name="Ban H."/>
            <person name="Sato S."/>
            <person name="Yoshikawa S."/>
            <person name="Kazumasa Y."/>
            <person name="Nakamura Y."/>
            <person name="Ichinomiya M."/>
            <person name="Saitoh K."/>
            <person name="Sato N."/>
            <person name="Blanc-Mathieu R."/>
            <person name="Endo H."/>
            <person name="Kuwata A."/>
            <person name="Ogata H."/>
        </authorList>
    </citation>
    <scope>NUCLEOTIDE SEQUENCE</scope>
</reference>
<dbReference type="GO" id="GO:0004674">
    <property type="term" value="F:protein serine/threonine kinase activity"/>
    <property type="evidence" value="ECO:0007669"/>
    <property type="project" value="UniProtKB-KW"/>
</dbReference>
<name>A0A9W7DTI4_9STRA</name>
<protein>
    <recommendedName>
        <fullName evidence="7">Protein kinase domain-containing protein</fullName>
    </recommendedName>
</protein>
<evidence type="ECO:0000256" key="1">
    <source>
        <dbReference type="ARBA" id="ARBA00022527"/>
    </source>
</evidence>
<dbReference type="PROSITE" id="PS50011">
    <property type="entry name" value="PROTEIN_KINASE_DOM"/>
    <property type="match status" value="1"/>
</dbReference>
<feature type="region of interest" description="Disordered" evidence="6">
    <location>
        <begin position="343"/>
        <end position="362"/>
    </location>
</feature>
<dbReference type="SMART" id="SM00220">
    <property type="entry name" value="S_TKc"/>
    <property type="match status" value="1"/>
</dbReference>
<dbReference type="InterPro" id="IPR008271">
    <property type="entry name" value="Ser/Thr_kinase_AS"/>
</dbReference>
<keyword evidence="2" id="KW-0808">Transferase</keyword>
<evidence type="ECO:0000313" key="8">
    <source>
        <dbReference type="EMBL" id="GMH54302.1"/>
    </source>
</evidence>
<dbReference type="Pfam" id="PF00069">
    <property type="entry name" value="Pkinase"/>
    <property type="match status" value="1"/>
</dbReference>
<dbReference type="InterPro" id="IPR000719">
    <property type="entry name" value="Prot_kinase_dom"/>
</dbReference>
<evidence type="ECO:0000313" key="9">
    <source>
        <dbReference type="Proteomes" id="UP001165082"/>
    </source>
</evidence>
<evidence type="ECO:0000256" key="2">
    <source>
        <dbReference type="ARBA" id="ARBA00022679"/>
    </source>
</evidence>
<evidence type="ECO:0000256" key="3">
    <source>
        <dbReference type="ARBA" id="ARBA00022741"/>
    </source>
</evidence>
<evidence type="ECO:0000256" key="6">
    <source>
        <dbReference type="SAM" id="MobiDB-lite"/>
    </source>
</evidence>
<feature type="domain" description="Protein kinase" evidence="7">
    <location>
        <begin position="110"/>
        <end position="387"/>
    </location>
</feature>
<dbReference type="OrthoDB" id="347657at2759"/>
<dbReference type="SUPFAM" id="SSF56112">
    <property type="entry name" value="Protein kinase-like (PK-like)"/>
    <property type="match status" value="1"/>
</dbReference>
<dbReference type="Gene3D" id="3.30.200.20">
    <property type="entry name" value="Phosphorylase Kinase, domain 1"/>
    <property type="match status" value="1"/>
</dbReference>
<evidence type="ECO:0000259" key="7">
    <source>
        <dbReference type="PROSITE" id="PS50011"/>
    </source>
</evidence>
<feature type="compositionally biased region" description="Low complexity" evidence="6">
    <location>
        <begin position="344"/>
        <end position="353"/>
    </location>
</feature>
<dbReference type="AlphaFoldDB" id="A0A9W7DTI4"/>
<dbReference type="InterPro" id="IPR011009">
    <property type="entry name" value="Kinase-like_dom_sf"/>
</dbReference>
<keyword evidence="1" id="KW-0723">Serine/threonine-protein kinase</keyword>